<organism evidence="3 4">
    <name type="scientific">Novosphingobium clariflavum</name>
    <dbReference type="NCBI Taxonomy" id="2029884"/>
    <lineage>
        <taxon>Bacteria</taxon>
        <taxon>Pseudomonadati</taxon>
        <taxon>Pseudomonadota</taxon>
        <taxon>Alphaproteobacteria</taxon>
        <taxon>Sphingomonadales</taxon>
        <taxon>Sphingomonadaceae</taxon>
        <taxon>Novosphingobium</taxon>
    </lineage>
</organism>
<feature type="signal peptide" evidence="1">
    <location>
        <begin position="1"/>
        <end position="23"/>
    </location>
</feature>
<evidence type="ECO:0000256" key="1">
    <source>
        <dbReference type="SAM" id="SignalP"/>
    </source>
</evidence>
<dbReference type="SUPFAM" id="SSF52833">
    <property type="entry name" value="Thioredoxin-like"/>
    <property type="match status" value="1"/>
</dbReference>
<feature type="chain" id="PRO_5046162460" evidence="1">
    <location>
        <begin position="24"/>
        <end position="256"/>
    </location>
</feature>
<dbReference type="PROSITE" id="PS51257">
    <property type="entry name" value="PROKAR_LIPOPROTEIN"/>
    <property type="match status" value="1"/>
</dbReference>
<gene>
    <name evidence="3" type="ORF">ACFFF8_20915</name>
</gene>
<dbReference type="RefSeq" id="WP_267221081.1">
    <property type="nucleotide sequence ID" value="NZ_JAPCWC010000009.1"/>
</dbReference>
<evidence type="ECO:0000313" key="4">
    <source>
        <dbReference type="Proteomes" id="UP001589858"/>
    </source>
</evidence>
<evidence type="ECO:0000259" key="2">
    <source>
        <dbReference type="Pfam" id="PF13462"/>
    </source>
</evidence>
<keyword evidence="4" id="KW-1185">Reference proteome</keyword>
<dbReference type="Gene3D" id="1.10.40.110">
    <property type="match status" value="1"/>
</dbReference>
<comment type="caution">
    <text evidence="3">The sequence shown here is derived from an EMBL/GenBank/DDBJ whole genome shotgun (WGS) entry which is preliminary data.</text>
</comment>
<proteinExistence type="predicted"/>
<dbReference type="InterPro" id="IPR012336">
    <property type="entry name" value="Thioredoxin-like_fold"/>
</dbReference>
<accession>A0ABV6SCQ8</accession>
<dbReference type="InterPro" id="IPR036249">
    <property type="entry name" value="Thioredoxin-like_sf"/>
</dbReference>
<keyword evidence="1" id="KW-0732">Signal</keyword>
<sequence length="256" mass="27146">MTRPVFRKIVLGLALAPLALGLAACGKKDPADGGTSAPIAGEPVAKVAAPAGKTWSDVVAKTPEGGYRIGNPEAPIKLVEYGALSCSHCAKFANDGFGTLRDTYINSGRVSYEVRFFMLNIYDIAATLQATCGSTEAVLPLAEQFWAWQPNMFQKLQAAGEAKLQGIQNLPKNQQMAALSEVSGMTEFFTSRGISRDQANQCLGDAAKAQALADQTEKATKDLNITGTPTFLINGNTVGSVEFKELEAKLQEAGAR</sequence>
<dbReference type="EMBL" id="JBHLTM010000081">
    <property type="protein sequence ID" value="MFC0687049.1"/>
    <property type="molecule type" value="Genomic_DNA"/>
</dbReference>
<dbReference type="Gene3D" id="3.40.30.10">
    <property type="entry name" value="Glutaredoxin"/>
    <property type="match status" value="1"/>
</dbReference>
<evidence type="ECO:0000313" key="3">
    <source>
        <dbReference type="EMBL" id="MFC0687049.1"/>
    </source>
</evidence>
<protein>
    <submittedName>
        <fullName evidence="3">DsbA family protein</fullName>
    </submittedName>
</protein>
<dbReference type="Pfam" id="PF13462">
    <property type="entry name" value="Thioredoxin_4"/>
    <property type="match status" value="1"/>
</dbReference>
<name>A0ABV6SCQ8_9SPHN</name>
<reference evidence="3 4" key="1">
    <citation type="submission" date="2024-09" db="EMBL/GenBank/DDBJ databases">
        <authorList>
            <person name="Sun Q."/>
            <person name="Mori K."/>
        </authorList>
    </citation>
    <scope>NUCLEOTIDE SEQUENCE [LARGE SCALE GENOMIC DNA]</scope>
    <source>
        <strain evidence="3 4">CICC 11035S</strain>
    </source>
</reference>
<feature type="domain" description="Thioredoxin-like fold" evidence="2">
    <location>
        <begin position="65"/>
        <end position="251"/>
    </location>
</feature>
<dbReference type="Proteomes" id="UP001589858">
    <property type="component" value="Unassembled WGS sequence"/>
</dbReference>